<sequence length="52" mass="5908">MIVSSSAEFRQPMKLNNGRSTQLFKAYQLKSESHAKAILSEVLISRAIFQDH</sequence>
<dbReference type="AlphaFoldDB" id="A0A256FFB1"/>
<dbReference type="EMBL" id="NNRJ01000053">
    <property type="protein sequence ID" value="OYR13346.1"/>
    <property type="molecule type" value="Genomic_DNA"/>
</dbReference>
<evidence type="ECO:0000313" key="2">
    <source>
        <dbReference type="Proteomes" id="UP000215590"/>
    </source>
</evidence>
<name>A0A256FFB1_9HYPH</name>
<proteinExistence type="predicted"/>
<gene>
    <name evidence="1" type="ORF">CEV31_3473</name>
</gene>
<dbReference type="Proteomes" id="UP000215590">
    <property type="component" value="Unassembled WGS sequence"/>
</dbReference>
<evidence type="ECO:0000313" key="1">
    <source>
        <dbReference type="EMBL" id="OYR13346.1"/>
    </source>
</evidence>
<comment type="caution">
    <text evidence="1">The sequence shown here is derived from an EMBL/GenBank/DDBJ whole genome shotgun (WGS) entry which is preliminary data.</text>
</comment>
<protein>
    <submittedName>
        <fullName evidence="1">Uncharacterized protein</fullName>
    </submittedName>
</protein>
<organism evidence="1 2">
    <name type="scientific">Brucella thiophenivorans</name>
    <dbReference type="NCBI Taxonomy" id="571255"/>
    <lineage>
        <taxon>Bacteria</taxon>
        <taxon>Pseudomonadati</taxon>
        <taxon>Pseudomonadota</taxon>
        <taxon>Alphaproteobacteria</taxon>
        <taxon>Hyphomicrobiales</taxon>
        <taxon>Brucellaceae</taxon>
        <taxon>Brucella/Ochrobactrum group</taxon>
        <taxon>Brucella</taxon>
    </lineage>
</organism>
<keyword evidence="2" id="KW-1185">Reference proteome</keyword>
<reference evidence="1 2" key="1">
    <citation type="submission" date="2017-07" db="EMBL/GenBank/DDBJ databases">
        <title>Phylogenetic study on the rhizospheric bacterium Ochrobactrum sp. A44.</title>
        <authorList>
            <person name="Krzyzanowska D.M."/>
            <person name="Ossowicki A."/>
            <person name="Rajewska M."/>
            <person name="Maciag T."/>
            <person name="Kaczynski Z."/>
            <person name="Czerwicka M."/>
            <person name="Jafra S."/>
        </authorList>
    </citation>
    <scope>NUCLEOTIDE SEQUENCE [LARGE SCALE GENOMIC DNA]</scope>
    <source>
        <strain evidence="1 2">DSM 7216</strain>
    </source>
</reference>
<accession>A0A256FFB1</accession>